<dbReference type="SUPFAM" id="SSF74653">
    <property type="entry name" value="TolA/TonB C-terminal domain"/>
    <property type="match status" value="1"/>
</dbReference>
<dbReference type="InterPro" id="IPR037682">
    <property type="entry name" value="TonB_C"/>
</dbReference>
<sequence>MKNKLAFLIYVAILSGCTSTTVEDQYTGLPLTQNAMQSAKWKQLNRFPARYPMKAAMGSIEGCATIEYVITPQNEIRDINVITATNKLFASAASEVINKWKWSELPQNVTKVPVKTQTRFDFCFDQPDQSCVTVKPEYSCPSEDIVYSTGMRIKVNN</sequence>
<keyword evidence="3" id="KW-1185">Reference proteome</keyword>
<reference evidence="3" key="1">
    <citation type="submission" date="2016-02" db="EMBL/GenBank/DDBJ databases">
        <authorList>
            <person name="Schultz-Johansen M."/>
            <person name="Glaring M.A."/>
            <person name="Bech P.K."/>
            <person name="Stougaard P."/>
        </authorList>
    </citation>
    <scope>NUCLEOTIDE SEQUENCE [LARGE SCALE GENOMIC DNA]</scope>
    <source>
        <strain evidence="3">S66</strain>
    </source>
</reference>
<protein>
    <recommendedName>
        <fullName evidence="1">TonB C-terminal domain-containing protein</fullName>
    </recommendedName>
</protein>
<comment type="caution">
    <text evidence="2">The sequence shown here is derived from an EMBL/GenBank/DDBJ whole genome shotgun (WGS) entry which is preliminary data.</text>
</comment>
<dbReference type="AlphaFoldDB" id="A0A148KM57"/>
<dbReference type="Gene3D" id="3.30.1150.10">
    <property type="match status" value="1"/>
</dbReference>
<accession>A0A148KM57</accession>
<dbReference type="EMBL" id="LSNE01000011">
    <property type="protein sequence ID" value="KXI27328.1"/>
    <property type="molecule type" value="Genomic_DNA"/>
</dbReference>
<gene>
    <name evidence="2" type="ORF">AX660_21635</name>
</gene>
<dbReference type="Proteomes" id="UP000070299">
    <property type="component" value="Unassembled WGS sequence"/>
</dbReference>
<organism evidence="2 3">
    <name type="scientific">Paraglaciecola hydrolytica</name>
    <dbReference type="NCBI Taxonomy" id="1799789"/>
    <lineage>
        <taxon>Bacteria</taxon>
        <taxon>Pseudomonadati</taxon>
        <taxon>Pseudomonadota</taxon>
        <taxon>Gammaproteobacteria</taxon>
        <taxon>Alteromonadales</taxon>
        <taxon>Alteromonadaceae</taxon>
        <taxon>Paraglaciecola</taxon>
    </lineage>
</organism>
<dbReference type="Pfam" id="PF03544">
    <property type="entry name" value="TonB_C"/>
    <property type="match status" value="1"/>
</dbReference>
<evidence type="ECO:0000259" key="1">
    <source>
        <dbReference type="Pfam" id="PF03544"/>
    </source>
</evidence>
<evidence type="ECO:0000313" key="3">
    <source>
        <dbReference type="Proteomes" id="UP000070299"/>
    </source>
</evidence>
<dbReference type="RefSeq" id="WP_068380603.1">
    <property type="nucleotide sequence ID" value="NZ_LSNE01000011.1"/>
</dbReference>
<dbReference type="STRING" id="1799789.AX660_21635"/>
<evidence type="ECO:0000313" key="2">
    <source>
        <dbReference type="EMBL" id="KXI27328.1"/>
    </source>
</evidence>
<name>A0A148KM57_9ALTE</name>
<dbReference type="OrthoDB" id="6335014at2"/>
<feature type="domain" description="TonB C-terminal" evidence="1">
    <location>
        <begin position="50"/>
        <end position="122"/>
    </location>
</feature>
<dbReference type="PROSITE" id="PS51257">
    <property type="entry name" value="PROKAR_LIPOPROTEIN"/>
    <property type="match status" value="1"/>
</dbReference>
<proteinExistence type="predicted"/>
<dbReference type="GO" id="GO:0055085">
    <property type="term" value="P:transmembrane transport"/>
    <property type="evidence" value="ECO:0007669"/>
    <property type="project" value="InterPro"/>
</dbReference>